<keyword evidence="3" id="KW-1185">Reference proteome</keyword>
<feature type="compositionally biased region" description="Polar residues" evidence="1">
    <location>
        <begin position="1"/>
        <end position="16"/>
    </location>
</feature>
<dbReference type="Proteomes" id="UP000235786">
    <property type="component" value="Unassembled WGS sequence"/>
</dbReference>
<evidence type="ECO:0000313" key="2">
    <source>
        <dbReference type="EMBL" id="PMD42334.1"/>
    </source>
</evidence>
<name>A0A2J6RUY1_HYAVF</name>
<dbReference type="OrthoDB" id="3558040at2759"/>
<accession>A0A2J6RUY1</accession>
<proteinExistence type="predicted"/>
<dbReference type="AlphaFoldDB" id="A0A2J6RUY1"/>
<evidence type="ECO:0000313" key="3">
    <source>
        <dbReference type="Proteomes" id="UP000235786"/>
    </source>
</evidence>
<reference evidence="2 3" key="1">
    <citation type="submission" date="2016-04" db="EMBL/GenBank/DDBJ databases">
        <title>A degradative enzymes factory behind the ericoid mycorrhizal symbiosis.</title>
        <authorList>
            <consortium name="DOE Joint Genome Institute"/>
            <person name="Martino E."/>
            <person name="Morin E."/>
            <person name="Grelet G."/>
            <person name="Kuo A."/>
            <person name="Kohler A."/>
            <person name="Daghino S."/>
            <person name="Barry K."/>
            <person name="Choi C."/>
            <person name="Cichocki N."/>
            <person name="Clum A."/>
            <person name="Copeland A."/>
            <person name="Hainaut M."/>
            <person name="Haridas S."/>
            <person name="Labutti K."/>
            <person name="Lindquist E."/>
            <person name="Lipzen A."/>
            <person name="Khouja H.-R."/>
            <person name="Murat C."/>
            <person name="Ohm R."/>
            <person name="Olson A."/>
            <person name="Spatafora J."/>
            <person name="Veneault-Fourrey C."/>
            <person name="Henrissat B."/>
            <person name="Grigoriev I."/>
            <person name="Martin F."/>
            <person name="Perotto S."/>
        </authorList>
    </citation>
    <scope>NUCLEOTIDE SEQUENCE [LARGE SCALE GENOMIC DNA]</scope>
    <source>
        <strain evidence="2 3">F</strain>
    </source>
</reference>
<dbReference type="EMBL" id="KZ613943">
    <property type="protein sequence ID" value="PMD42334.1"/>
    <property type="molecule type" value="Genomic_DNA"/>
</dbReference>
<organism evidence="2 3">
    <name type="scientific">Hyaloscypha variabilis (strain UAMH 11265 / GT02V1 / F)</name>
    <name type="common">Meliniomyces variabilis</name>
    <dbReference type="NCBI Taxonomy" id="1149755"/>
    <lineage>
        <taxon>Eukaryota</taxon>
        <taxon>Fungi</taxon>
        <taxon>Dikarya</taxon>
        <taxon>Ascomycota</taxon>
        <taxon>Pezizomycotina</taxon>
        <taxon>Leotiomycetes</taxon>
        <taxon>Helotiales</taxon>
        <taxon>Hyaloscyphaceae</taxon>
        <taxon>Hyaloscypha</taxon>
        <taxon>Hyaloscypha variabilis</taxon>
    </lineage>
</organism>
<sequence>MSRQTRPMASSASGSGSRIEGEPINERTTSTRVARRPLRVPREIAANIAMYTAADDLQYLCDLTGALTIDQATYHRYDPRPYLRNLVQDPNALLFIMRKWNVILSGSRASAFFYPSASTNSSDWDFYCTGGTAPAAMFSMALQEMGAEWEYTHVDPDIEEHYAGCFLILRGTLRGHSVQLMWYSRHQIGAFKTIVEFHSSIVQCFISGYCAVSMYHKTSSRNEMMAWELSEHSNPRKRAKAPGCVAKYVARGFEKIEYSNATGAEKGLNLPWNPRRISDEGCLFIDFKEHLNYPDQYSKALHDAAVEIIKNMGWIELPSGELQASNGVQSPPSSLYRCLLMSDPASRATLVISSEEEDGVSEDTVSITVMRDEVRGGETYHMPWMSAGLSSKTYFIPRYSPI</sequence>
<evidence type="ECO:0000256" key="1">
    <source>
        <dbReference type="SAM" id="MobiDB-lite"/>
    </source>
</evidence>
<feature type="region of interest" description="Disordered" evidence="1">
    <location>
        <begin position="1"/>
        <end position="36"/>
    </location>
</feature>
<protein>
    <submittedName>
        <fullName evidence="2">Uncharacterized protein</fullName>
    </submittedName>
</protein>
<gene>
    <name evidence="2" type="ORF">L207DRAFT_580997</name>
</gene>